<gene>
    <name evidence="2" type="ORF">AB5J49_28605</name>
</gene>
<feature type="signal peptide" evidence="1">
    <location>
        <begin position="1"/>
        <end position="40"/>
    </location>
</feature>
<protein>
    <submittedName>
        <fullName evidence="2">Uncharacterized protein</fullName>
    </submittedName>
</protein>
<dbReference type="RefSeq" id="WP_369171678.1">
    <property type="nucleotide sequence ID" value="NZ_CP163439.1"/>
</dbReference>
<evidence type="ECO:0000313" key="2">
    <source>
        <dbReference type="EMBL" id="XDQ36973.1"/>
    </source>
</evidence>
<accession>A0AB39Q144</accession>
<dbReference type="EMBL" id="CP163439">
    <property type="protein sequence ID" value="XDQ36973.1"/>
    <property type="molecule type" value="Genomic_DNA"/>
</dbReference>
<organism evidence="2">
    <name type="scientific">Streptomyces sp. R28</name>
    <dbReference type="NCBI Taxonomy" id="3238628"/>
    <lineage>
        <taxon>Bacteria</taxon>
        <taxon>Bacillati</taxon>
        <taxon>Actinomycetota</taxon>
        <taxon>Actinomycetes</taxon>
        <taxon>Kitasatosporales</taxon>
        <taxon>Streptomycetaceae</taxon>
        <taxon>Streptomyces</taxon>
    </lineage>
</organism>
<proteinExistence type="predicted"/>
<evidence type="ECO:0000256" key="1">
    <source>
        <dbReference type="SAM" id="SignalP"/>
    </source>
</evidence>
<name>A0AB39Q144_9ACTN</name>
<reference evidence="2" key="1">
    <citation type="submission" date="2024-07" db="EMBL/GenBank/DDBJ databases">
        <authorList>
            <person name="Yu S.T."/>
        </authorList>
    </citation>
    <scope>NUCLEOTIDE SEQUENCE</scope>
    <source>
        <strain evidence="2">R28</strain>
    </source>
</reference>
<dbReference type="AlphaFoldDB" id="A0AB39Q144"/>
<sequence>MRVTTRATTRSTRARWGARCVGLGLTTALAVAFAAGPASAVAGAPSASGEQPVEVPGNPTFDSLPASISPFTCDRIVKVDPVTAGSFGDDDEITISNIGTDNTFDFTISDDFAAIGVIVKGGPVANLYDYRPTGIQADQELHAPVNPANMTYYGLSHVDFCLVEDGSNT</sequence>
<keyword evidence="1" id="KW-0732">Signal</keyword>
<feature type="chain" id="PRO_5044262114" evidence="1">
    <location>
        <begin position="41"/>
        <end position="169"/>
    </location>
</feature>